<reference evidence="7" key="1">
    <citation type="submission" date="2022-01" db="EMBL/GenBank/DDBJ databases">
        <title>Genome Sequence Resource for Two Populations of Ditylenchus destructor, the Migratory Endoparasitic Phytonematode.</title>
        <authorList>
            <person name="Zhang H."/>
            <person name="Lin R."/>
            <person name="Xie B."/>
        </authorList>
    </citation>
    <scope>NUCLEOTIDE SEQUENCE</scope>
    <source>
        <strain evidence="7">BazhouSP</strain>
    </source>
</reference>
<evidence type="ECO:0000313" key="8">
    <source>
        <dbReference type="Proteomes" id="UP001201812"/>
    </source>
</evidence>
<keyword evidence="5" id="KW-0027">Amidation</keyword>
<dbReference type="GO" id="GO:0007218">
    <property type="term" value="P:neuropeptide signaling pathway"/>
    <property type="evidence" value="ECO:0007669"/>
    <property type="project" value="UniProtKB-KW"/>
</dbReference>
<evidence type="ECO:0000256" key="6">
    <source>
        <dbReference type="ARBA" id="ARBA00023320"/>
    </source>
</evidence>
<evidence type="ECO:0000313" key="7">
    <source>
        <dbReference type="EMBL" id="KAI1718941.1"/>
    </source>
</evidence>
<dbReference type="Pfam" id="PF01581">
    <property type="entry name" value="FARP"/>
    <property type="match status" value="1"/>
</dbReference>
<proteinExistence type="inferred from homology"/>
<gene>
    <name evidence="7" type="ORF">DdX_06056</name>
</gene>
<evidence type="ECO:0000256" key="1">
    <source>
        <dbReference type="ARBA" id="ARBA00004613"/>
    </source>
</evidence>
<keyword evidence="4" id="KW-0165">Cleavage on pair of basic residues</keyword>
<evidence type="ECO:0000256" key="3">
    <source>
        <dbReference type="ARBA" id="ARBA00022525"/>
    </source>
</evidence>
<keyword evidence="3" id="KW-0964">Secreted</keyword>
<accession>A0AAD4N8J6</accession>
<dbReference type="InterPro" id="IPR002544">
    <property type="entry name" value="FMRFamid-related_peptide-like"/>
</dbReference>
<evidence type="ECO:0000256" key="4">
    <source>
        <dbReference type="ARBA" id="ARBA00022685"/>
    </source>
</evidence>
<organism evidence="7 8">
    <name type="scientific">Ditylenchus destructor</name>
    <dbReference type="NCBI Taxonomy" id="166010"/>
    <lineage>
        <taxon>Eukaryota</taxon>
        <taxon>Metazoa</taxon>
        <taxon>Ecdysozoa</taxon>
        <taxon>Nematoda</taxon>
        <taxon>Chromadorea</taxon>
        <taxon>Rhabditida</taxon>
        <taxon>Tylenchina</taxon>
        <taxon>Tylenchomorpha</taxon>
        <taxon>Sphaerularioidea</taxon>
        <taxon>Anguinidae</taxon>
        <taxon>Anguininae</taxon>
        <taxon>Ditylenchus</taxon>
    </lineage>
</organism>
<name>A0AAD4N8J6_9BILA</name>
<comment type="subcellular location">
    <subcellularLocation>
        <location evidence="1">Secreted</location>
    </subcellularLocation>
</comment>
<keyword evidence="6 7" id="KW-0527">Neuropeptide</keyword>
<evidence type="ECO:0000256" key="5">
    <source>
        <dbReference type="ARBA" id="ARBA00022815"/>
    </source>
</evidence>
<dbReference type="Proteomes" id="UP001201812">
    <property type="component" value="Unassembled WGS sequence"/>
</dbReference>
<evidence type="ECO:0000256" key="2">
    <source>
        <dbReference type="ARBA" id="ARBA00006356"/>
    </source>
</evidence>
<keyword evidence="8" id="KW-1185">Reference proteome</keyword>
<sequence>MMSISRYFSANSLKNIFPKSTFLWLAIFAVVILMVGSPSVRAAPTEQQQDAVQELNGFDRDARAPKPKFIRFGRAGQKFIRFGRSGNTMDYVNDFDPATLTAEAEFLAPQFRQFQTAPKRAQKFIRFGK</sequence>
<dbReference type="GO" id="GO:0005576">
    <property type="term" value="C:extracellular region"/>
    <property type="evidence" value="ECO:0007669"/>
    <property type="project" value="UniProtKB-SubCell"/>
</dbReference>
<comment type="caution">
    <text evidence="7">The sequence shown here is derived from an EMBL/GenBank/DDBJ whole genome shotgun (WGS) entry which is preliminary data.</text>
</comment>
<dbReference type="AlphaFoldDB" id="A0AAD4N8J6"/>
<dbReference type="EMBL" id="JAKKPZ010000007">
    <property type="protein sequence ID" value="KAI1718941.1"/>
    <property type="molecule type" value="Genomic_DNA"/>
</dbReference>
<comment type="similarity">
    <text evidence="2">Belongs to the FARP (FMRFamide related peptide) family.</text>
</comment>
<protein>
    <submittedName>
        <fullName evidence="7">FMRFamide-like neuropeptide 5</fullName>
    </submittedName>
</protein>